<gene>
    <name evidence="6" type="ORF">NCTC10376_00192</name>
</gene>
<dbReference type="RefSeq" id="WP_115370273.1">
    <property type="nucleotide sequence ID" value="NZ_UGTW01000001.1"/>
</dbReference>
<dbReference type="Proteomes" id="UP000254331">
    <property type="component" value="Unassembled WGS sequence"/>
</dbReference>
<evidence type="ECO:0000256" key="2">
    <source>
        <dbReference type="ARBA" id="ARBA00022670"/>
    </source>
</evidence>
<dbReference type="GO" id="GO:0006508">
    <property type="term" value="P:proteolysis"/>
    <property type="evidence" value="ECO:0007669"/>
    <property type="project" value="UniProtKB-KW"/>
</dbReference>
<dbReference type="InterPro" id="IPR000064">
    <property type="entry name" value="NLP_P60_dom"/>
</dbReference>
<proteinExistence type="inferred from homology"/>
<dbReference type="AlphaFoldDB" id="A0A379F424"/>
<protein>
    <submittedName>
        <fullName evidence="6">NlpC/P60 family</fullName>
    </submittedName>
</protein>
<organism evidence="6 7">
    <name type="scientific">Proteus vulgaris</name>
    <dbReference type="NCBI Taxonomy" id="585"/>
    <lineage>
        <taxon>Bacteria</taxon>
        <taxon>Pseudomonadati</taxon>
        <taxon>Pseudomonadota</taxon>
        <taxon>Gammaproteobacteria</taxon>
        <taxon>Enterobacterales</taxon>
        <taxon>Morganellaceae</taxon>
        <taxon>Proteus</taxon>
    </lineage>
</organism>
<keyword evidence="4" id="KW-0788">Thiol protease</keyword>
<sequence>MTTQEFIDKVIGKPWKNRSCTFDAMDCWGLVVLYYRHVLGIEIHHDAGYESETDFVTCYKNEVEFWEKVNQPENAGIFIGYIGSKPAHIGLIIDGNALHSRGENGSVRMDRLIVLERKFTKLEFMKYANN</sequence>
<keyword evidence="3" id="KW-0378">Hydrolase</keyword>
<reference evidence="6 7" key="1">
    <citation type="submission" date="2018-06" db="EMBL/GenBank/DDBJ databases">
        <authorList>
            <consortium name="Pathogen Informatics"/>
            <person name="Doyle S."/>
        </authorList>
    </citation>
    <scope>NUCLEOTIDE SEQUENCE [LARGE SCALE GENOMIC DNA]</scope>
    <source>
        <strain evidence="6 7">NCTC10376</strain>
    </source>
</reference>
<feature type="domain" description="NlpC/P60" evidence="5">
    <location>
        <begin position="21"/>
        <end position="110"/>
    </location>
</feature>
<dbReference type="Pfam" id="PF00877">
    <property type="entry name" value="NLPC_P60"/>
    <property type="match status" value="1"/>
</dbReference>
<dbReference type="InterPro" id="IPR038765">
    <property type="entry name" value="Papain-like_cys_pep_sf"/>
</dbReference>
<accession>A0A379F424</accession>
<dbReference type="Gene3D" id="3.90.1720.10">
    <property type="entry name" value="endopeptidase domain like (from Nostoc punctiforme)"/>
    <property type="match status" value="1"/>
</dbReference>
<evidence type="ECO:0000313" key="6">
    <source>
        <dbReference type="EMBL" id="SUC14388.1"/>
    </source>
</evidence>
<comment type="similarity">
    <text evidence="1">Belongs to the peptidase C40 family.</text>
</comment>
<dbReference type="SUPFAM" id="SSF54001">
    <property type="entry name" value="Cysteine proteinases"/>
    <property type="match status" value="1"/>
</dbReference>
<evidence type="ECO:0000256" key="3">
    <source>
        <dbReference type="ARBA" id="ARBA00022801"/>
    </source>
</evidence>
<dbReference type="GO" id="GO:0008234">
    <property type="term" value="F:cysteine-type peptidase activity"/>
    <property type="evidence" value="ECO:0007669"/>
    <property type="project" value="UniProtKB-KW"/>
</dbReference>
<evidence type="ECO:0000256" key="1">
    <source>
        <dbReference type="ARBA" id="ARBA00007074"/>
    </source>
</evidence>
<dbReference type="EMBL" id="UGTW01000001">
    <property type="protein sequence ID" value="SUC14388.1"/>
    <property type="molecule type" value="Genomic_DNA"/>
</dbReference>
<evidence type="ECO:0000259" key="5">
    <source>
        <dbReference type="Pfam" id="PF00877"/>
    </source>
</evidence>
<evidence type="ECO:0000313" key="7">
    <source>
        <dbReference type="Proteomes" id="UP000254331"/>
    </source>
</evidence>
<keyword evidence="2" id="KW-0645">Protease</keyword>
<name>A0A379F424_PROVU</name>
<evidence type="ECO:0000256" key="4">
    <source>
        <dbReference type="ARBA" id="ARBA00022807"/>
    </source>
</evidence>